<name>A0A0P1AG27_PLAHL</name>
<protein>
    <submittedName>
        <fullName evidence="2">Uncharacterized protein</fullName>
    </submittedName>
</protein>
<evidence type="ECO:0000313" key="2">
    <source>
        <dbReference type="EMBL" id="CEG40047.1"/>
    </source>
</evidence>
<dbReference type="Proteomes" id="UP000054928">
    <property type="component" value="Unassembled WGS sequence"/>
</dbReference>
<sequence length="465" mass="53494">MEMTERKKAVQANIKGSSSDASSEEVSNTKKKPLRQTLREFRCSARDLKAWEHEGNVKKSVAEEELQHENQCLSTIKKIETRENKTILETIAHAKLKQSGLKSRNYLKQMSSPRSDISEVIKFNDIQTVLETNEMVQDPDEVKLIAGESFRENIRRLNTDKKGWLQDQKKKRTPKTRRRDGTVENRDDEWHENDWETASLLTEVENDEEVGTADVTQAKYVLRNITSRVSLIEETAIRRGIKLSGPPLEYATTHLDEYARKFRWPQHVRNLRNSDCLQDVSQILEDHEVLTEILQPRPDHREHGMLKECPLAQVPCPLVALSAKALQRVSCKRKRAKNSESKTECTISAATLLNATRVGCKFGDHFIESLLTANGKALQGSEDYDLSYDNRCWSSLPTKKKPIANWRFVLEHWRKTMGRSSGDIAQCPLMQQATFKRITKRLKKLYGFTTQHEEHNVFADYTQSG</sequence>
<feature type="compositionally biased region" description="Low complexity" evidence="1">
    <location>
        <begin position="17"/>
        <end position="26"/>
    </location>
</feature>
<dbReference type="RefSeq" id="XP_024576416.1">
    <property type="nucleotide sequence ID" value="XM_024725662.1"/>
</dbReference>
<dbReference type="GeneID" id="36405324"/>
<dbReference type="EMBL" id="CCYD01000468">
    <property type="protein sequence ID" value="CEG40047.1"/>
    <property type="molecule type" value="Genomic_DNA"/>
</dbReference>
<proteinExistence type="predicted"/>
<keyword evidence="3" id="KW-1185">Reference proteome</keyword>
<dbReference type="AlphaFoldDB" id="A0A0P1AG27"/>
<accession>A0A0P1AG27</accession>
<feature type="region of interest" description="Disordered" evidence="1">
    <location>
        <begin position="161"/>
        <end position="189"/>
    </location>
</feature>
<evidence type="ECO:0000256" key="1">
    <source>
        <dbReference type="SAM" id="MobiDB-lite"/>
    </source>
</evidence>
<feature type="compositionally biased region" description="Basic and acidic residues" evidence="1">
    <location>
        <begin position="179"/>
        <end position="189"/>
    </location>
</feature>
<feature type="compositionally biased region" description="Basic residues" evidence="1">
    <location>
        <begin position="169"/>
        <end position="178"/>
    </location>
</feature>
<reference evidence="3" key="1">
    <citation type="submission" date="2014-09" db="EMBL/GenBank/DDBJ databases">
        <authorList>
            <person name="Sharma Rahul"/>
            <person name="Thines Marco"/>
        </authorList>
    </citation>
    <scope>NUCLEOTIDE SEQUENCE [LARGE SCALE GENOMIC DNA]</scope>
</reference>
<dbReference type="OrthoDB" id="76598at2759"/>
<feature type="region of interest" description="Disordered" evidence="1">
    <location>
        <begin position="1"/>
        <end position="37"/>
    </location>
</feature>
<organism evidence="2 3">
    <name type="scientific">Plasmopara halstedii</name>
    <name type="common">Downy mildew of sunflower</name>
    <dbReference type="NCBI Taxonomy" id="4781"/>
    <lineage>
        <taxon>Eukaryota</taxon>
        <taxon>Sar</taxon>
        <taxon>Stramenopiles</taxon>
        <taxon>Oomycota</taxon>
        <taxon>Peronosporomycetes</taxon>
        <taxon>Peronosporales</taxon>
        <taxon>Peronosporaceae</taxon>
        <taxon>Plasmopara</taxon>
    </lineage>
</organism>
<evidence type="ECO:0000313" key="3">
    <source>
        <dbReference type="Proteomes" id="UP000054928"/>
    </source>
</evidence>